<protein>
    <submittedName>
        <fullName evidence="2">Uncharacterized protein</fullName>
    </submittedName>
</protein>
<proteinExistence type="predicted"/>
<evidence type="ECO:0000256" key="1">
    <source>
        <dbReference type="SAM" id="MobiDB-lite"/>
    </source>
</evidence>
<keyword evidence="3" id="KW-1185">Reference proteome</keyword>
<feature type="compositionally biased region" description="Basic residues" evidence="1">
    <location>
        <begin position="42"/>
        <end position="51"/>
    </location>
</feature>
<evidence type="ECO:0000313" key="3">
    <source>
        <dbReference type="Proteomes" id="UP001055439"/>
    </source>
</evidence>
<feature type="region of interest" description="Disordered" evidence="1">
    <location>
        <begin position="1"/>
        <end position="51"/>
    </location>
</feature>
<name>A0A9E7G9X1_9LILI</name>
<organism evidence="2 3">
    <name type="scientific">Musa troglodytarum</name>
    <name type="common">fe'i banana</name>
    <dbReference type="NCBI Taxonomy" id="320322"/>
    <lineage>
        <taxon>Eukaryota</taxon>
        <taxon>Viridiplantae</taxon>
        <taxon>Streptophyta</taxon>
        <taxon>Embryophyta</taxon>
        <taxon>Tracheophyta</taxon>
        <taxon>Spermatophyta</taxon>
        <taxon>Magnoliopsida</taxon>
        <taxon>Liliopsida</taxon>
        <taxon>Zingiberales</taxon>
        <taxon>Musaceae</taxon>
        <taxon>Musa</taxon>
    </lineage>
</organism>
<accession>A0A9E7G9X1</accession>
<dbReference type="EMBL" id="CP097508">
    <property type="protein sequence ID" value="URE11626.1"/>
    <property type="molecule type" value="Genomic_DNA"/>
</dbReference>
<dbReference type="AlphaFoldDB" id="A0A9E7G9X1"/>
<sequence>MPSHIMWAARDSSDPFTKDASTVTPRGSHAASRTGCIATNSTHRRSARREL</sequence>
<reference evidence="2" key="1">
    <citation type="submission" date="2022-05" db="EMBL/GenBank/DDBJ databases">
        <title>The Musa troglodytarum L. genome provides insights into the mechanism of non-climacteric behaviour and enrichment of carotenoids.</title>
        <authorList>
            <person name="Wang J."/>
        </authorList>
    </citation>
    <scope>NUCLEOTIDE SEQUENCE</scope>
    <source>
        <tissue evidence="2">Leaf</tissue>
    </source>
</reference>
<gene>
    <name evidence="2" type="ORF">MUK42_24378</name>
</gene>
<dbReference type="Proteomes" id="UP001055439">
    <property type="component" value="Chromosome 6"/>
</dbReference>
<evidence type="ECO:0000313" key="2">
    <source>
        <dbReference type="EMBL" id="URE11626.1"/>
    </source>
</evidence>